<dbReference type="InterPro" id="IPR001734">
    <property type="entry name" value="Na/solute_symporter"/>
</dbReference>
<proteinExistence type="predicted"/>
<evidence type="ECO:0000313" key="3">
    <source>
        <dbReference type="EMBL" id="KIY93073.1"/>
    </source>
</evidence>
<dbReference type="OrthoDB" id="546820at2759"/>
<dbReference type="EMBL" id="KK105072">
    <property type="protein sequence ID" value="KIY93073.1"/>
    <property type="molecule type" value="Genomic_DNA"/>
</dbReference>
<dbReference type="KEGG" id="mng:MNEG_14890"/>
<sequence>MDTSQGPAVVQQRMQRRRDRSLLLSAPGGAAERMEAYVDAEAADLKAQLAEEQRRSKEAAARMAADLLSARQELLATKRTLEQLQVNALRAGTASSDPGAGGARRQSTVAPAGLLGAALAFAPGAAAAGRASTFGGGGVLLASATRASMAAAERRMQLGSCFACGRVDGVHVMGPLEVAYVIFGIYLAVLVASALLGVVLRLRAQRRAGADAVKEHYVAGAGLMQFTWFFTMAASLYSGYSVSGIVNESFNQGWTSTRWIPGGGIRRGGMVEVRPGARYPAAAHGRAANDSGGRGHVGIGVYVGFLYLAPRFHALGKSRGYMRV</sequence>
<reference evidence="3 4" key="1">
    <citation type="journal article" date="2013" name="BMC Genomics">
        <title>Reconstruction of the lipid metabolism for the microalga Monoraphidium neglectum from its genome sequence reveals characteristics suitable for biofuel production.</title>
        <authorList>
            <person name="Bogen C."/>
            <person name="Al-Dilaimi A."/>
            <person name="Albersmeier A."/>
            <person name="Wichmann J."/>
            <person name="Grundmann M."/>
            <person name="Rupp O."/>
            <person name="Lauersen K.J."/>
            <person name="Blifernez-Klassen O."/>
            <person name="Kalinowski J."/>
            <person name="Goesmann A."/>
            <person name="Mussgnug J.H."/>
            <person name="Kruse O."/>
        </authorList>
    </citation>
    <scope>NUCLEOTIDE SEQUENCE [LARGE SCALE GENOMIC DNA]</scope>
    <source>
        <strain evidence="3 4">SAG 48.87</strain>
    </source>
</reference>
<keyword evidence="2" id="KW-1133">Transmembrane helix</keyword>
<keyword evidence="2" id="KW-0472">Membrane</keyword>
<dbReference type="GO" id="GO:0022857">
    <property type="term" value="F:transmembrane transporter activity"/>
    <property type="evidence" value="ECO:0007669"/>
    <property type="project" value="InterPro"/>
</dbReference>
<dbReference type="Proteomes" id="UP000054498">
    <property type="component" value="Unassembled WGS sequence"/>
</dbReference>
<organism evidence="3 4">
    <name type="scientific">Monoraphidium neglectum</name>
    <dbReference type="NCBI Taxonomy" id="145388"/>
    <lineage>
        <taxon>Eukaryota</taxon>
        <taxon>Viridiplantae</taxon>
        <taxon>Chlorophyta</taxon>
        <taxon>core chlorophytes</taxon>
        <taxon>Chlorophyceae</taxon>
        <taxon>CS clade</taxon>
        <taxon>Sphaeropleales</taxon>
        <taxon>Selenastraceae</taxon>
        <taxon>Monoraphidium</taxon>
    </lineage>
</organism>
<dbReference type="RefSeq" id="XP_013892093.1">
    <property type="nucleotide sequence ID" value="XM_014036639.1"/>
</dbReference>
<evidence type="ECO:0000256" key="2">
    <source>
        <dbReference type="SAM" id="Phobius"/>
    </source>
</evidence>
<dbReference type="GO" id="GO:0016020">
    <property type="term" value="C:membrane"/>
    <property type="evidence" value="ECO:0007669"/>
    <property type="project" value="InterPro"/>
</dbReference>
<dbReference type="AlphaFoldDB" id="A0A0D2KAQ4"/>
<protein>
    <submittedName>
        <fullName evidence="3">Uncharacterized protein</fullName>
    </submittedName>
</protein>
<dbReference type="PROSITE" id="PS50283">
    <property type="entry name" value="NA_SOLUT_SYMP_3"/>
    <property type="match status" value="1"/>
</dbReference>
<feature type="transmembrane region" description="Helical" evidence="2">
    <location>
        <begin position="178"/>
        <end position="200"/>
    </location>
</feature>
<evidence type="ECO:0000313" key="4">
    <source>
        <dbReference type="Proteomes" id="UP000054498"/>
    </source>
</evidence>
<keyword evidence="2" id="KW-0812">Transmembrane</keyword>
<keyword evidence="1" id="KW-0175">Coiled coil</keyword>
<name>A0A0D2KAQ4_9CHLO</name>
<evidence type="ECO:0000256" key="1">
    <source>
        <dbReference type="SAM" id="Coils"/>
    </source>
</evidence>
<dbReference type="GeneID" id="25732497"/>
<accession>A0A0D2KAQ4</accession>
<keyword evidence="4" id="KW-1185">Reference proteome</keyword>
<feature type="coiled-coil region" evidence="1">
    <location>
        <begin position="40"/>
        <end position="87"/>
    </location>
</feature>
<gene>
    <name evidence="3" type="ORF">MNEG_14890</name>
</gene>